<evidence type="ECO:0000259" key="6">
    <source>
        <dbReference type="PROSITE" id="PS51352"/>
    </source>
</evidence>
<dbReference type="PANTHER" id="PTHR42852">
    <property type="entry name" value="THIOL:DISULFIDE INTERCHANGE PROTEIN DSBE"/>
    <property type="match status" value="1"/>
</dbReference>
<keyword evidence="4" id="KW-1015">Disulfide bond</keyword>
<dbReference type="InterPro" id="IPR013740">
    <property type="entry name" value="Redoxin"/>
</dbReference>
<evidence type="ECO:0000256" key="3">
    <source>
        <dbReference type="ARBA" id="ARBA00022748"/>
    </source>
</evidence>
<dbReference type="GO" id="GO:0017004">
    <property type="term" value="P:cytochrome complex assembly"/>
    <property type="evidence" value="ECO:0007669"/>
    <property type="project" value="UniProtKB-KW"/>
</dbReference>
<dbReference type="AlphaFoldDB" id="A0A937HC92"/>
<name>A0A937HC92_9PROT</name>
<dbReference type="InterPro" id="IPR004799">
    <property type="entry name" value="Periplasmic_diS_OxRdtase_DsbE"/>
</dbReference>
<dbReference type="NCBIfam" id="TIGR00385">
    <property type="entry name" value="dsbE"/>
    <property type="match status" value="1"/>
</dbReference>
<dbReference type="InterPro" id="IPR013766">
    <property type="entry name" value="Thioredoxin_domain"/>
</dbReference>
<dbReference type="PANTHER" id="PTHR42852:SF6">
    <property type="entry name" value="THIOL:DISULFIDE INTERCHANGE PROTEIN DSBE"/>
    <property type="match status" value="1"/>
</dbReference>
<comment type="subcellular location">
    <subcellularLocation>
        <location evidence="1">Cell envelope</location>
    </subcellularLocation>
</comment>
<evidence type="ECO:0000313" key="7">
    <source>
        <dbReference type="EMBL" id="MBL6761149.1"/>
    </source>
</evidence>
<evidence type="ECO:0000256" key="1">
    <source>
        <dbReference type="ARBA" id="ARBA00004196"/>
    </source>
</evidence>
<accession>A0A937HC92</accession>
<keyword evidence="3" id="KW-0201">Cytochrome c-type biogenesis</keyword>
<keyword evidence="5" id="KW-0676">Redox-active center</keyword>
<dbReference type="InterPro" id="IPR017937">
    <property type="entry name" value="Thioredoxin_CS"/>
</dbReference>
<dbReference type="EMBL" id="JADHOK010000002">
    <property type="protein sequence ID" value="MBL6761149.1"/>
    <property type="molecule type" value="Genomic_DNA"/>
</dbReference>
<comment type="similarity">
    <text evidence="2">Belongs to the thioredoxin family. DsbE subfamily.</text>
</comment>
<protein>
    <submittedName>
        <fullName evidence="7">DsbE family thiol:disulfide interchange protein</fullName>
    </submittedName>
</protein>
<evidence type="ECO:0000256" key="4">
    <source>
        <dbReference type="ARBA" id="ARBA00023157"/>
    </source>
</evidence>
<gene>
    <name evidence="7" type="ORF">ISQ19_00455</name>
</gene>
<organism evidence="7 8">
    <name type="scientific">PS1 clade bacterium</name>
    <dbReference type="NCBI Taxonomy" id="2175152"/>
    <lineage>
        <taxon>Bacteria</taxon>
        <taxon>Pseudomonadati</taxon>
        <taxon>Pseudomonadota</taxon>
        <taxon>Alphaproteobacteria</taxon>
        <taxon>PS1 clade</taxon>
    </lineage>
</organism>
<dbReference type="Proteomes" id="UP000785783">
    <property type="component" value="Unassembled WGS sequence"/>
</dbReference>
<dbReference type="InterPro" id="IPR050553">
    <property type="entry name" value="Thioredoxin_ResA/DsbE_sf"/>
</dbReference>
<comment type="caution">
    <text evidence="7">The sequence shown here is derived from an EMBL/GenBank/DDBJ whole genome shotgun (WGS) entry which is preliminary data.</text>
</comment>
<dbReference type="PROSITE" id="PS51352">
    <property type="entry name" value="THIOREDOXIN_2"/>
    <property type="match status" value="1"/>
</dbReference>
<dbReference type="CDD" id="cd03010">
    <property type="entry name" value="TlpA_like_DsbE"/>
    <property type="match status" value="1"/>
</dbReference>
<dbReference type="InterPro" id="IPR036249">
    <property type="entry name" value="Thioredoxin-like_sf"/>
</dbReference>
<dbReference type="Pfam" id="PF08534">
    <property type="entry name" value="Redoxin"/>
    <property type="match status" value="1"/>
</dbReference>
<evidence type="ECO:0000313" key="8">
    <source>
        <dbReference type="Proteomes" id="UP000785783"/>
    </source>
</evidence>
<evidence type="ECO:0000256" key="2">
    <source>
        <dbReference type="ARBA" id="ARBA00007758"/>
    </source>
</evidence>
<evidence type="ECO:0000256" key="5">
    <source>
        <dbReference type="ARBA" id="ARBA00023284"/>
    </source>
</evidence>
<sequence>MNRLLRFAPALVGVALLALFGVGLTLGPPDRLDSAYQDKALPAFTLPPLYDEQGDLTSDDLQSGGPVLVNIFASWCAPCRVEHPQLMALKESGVPIYAINYKDTRNAAKRFLNRLGNPYTKIGFDKRGAVALNLGVYGVPETFVIDGAGRVLKRLVGPLSAQHVQNDILPYFTSKPKETENAVSR</sequence>
<dbReference type="GO" id="GO:0015036">
    <property type="term" value="F:disulfide oxidoreductase activity"/>
    <property type="evidence" value="ECO:0007669"/>
    <property type="project" value="InterPro"/>
</dbReference>
<dbReference type="GO" id="GO:0030288">
    <property type="term" value="C:outer membrane-bounded periplasmic space"/>
    <property type="evidence" value="ECO:0007669"/>
    <property type="project" value="InterPro"/>
</dbReference>
<feature type="domain" description="Thioredoxin" evidence="6">
    <location>
        <begin position="35"/>
        <end position="174"/>
    </location>
</feature>
<proteinExistence type="inferred from homology"/>
<reference evidence="7" key="1">
    <citation type="submission" date="2020-10" db="EMBL/GenBank/DDBJ databases">
        <title>Microbiome of the Black Sea water column analyzed by genome centric metagenomics.</title>
        <authorList>
            <person name="Cabello-Yeves P.J."/>
            <person name="Callieri C."/>
            <person name="Picazo A."/>
            <person name="Mehrshad M."/>
            <person name="Haro-Moreno J.M."/>
            <person name="Roda-Garcia J."/>
            <person name="Dzembekova N."/>
            <person name="Slabakova V."/>
            <person name="Slabakova N."/>
            <person name="Moncheva S."/>
            <person name="Rodriguez-Valera F."/>
        </authorList>
    </citation>
    <scope>NUCLEOTIDE SEQUENCE</scope>
    <source>
        <strain evidence="7">BS307-5m-G5</strain>
    </source>
</reference>
<dbReference type="SUPFAM" id="SSF52833">
    <property type="entry name" value="Thioredoxin-like"/>
    <property type="match status" value="1"/>
</dbReference>
<dbReference type="Gene3D" id="3.40.30.10">
    <property type="entry name" value="Glutaredoxin"/>
    <property type="match status" value="1"/>
</dbReference>
<dbReference type="PROSITE" id="PS00194">
    <property type="entry name" value="THIOREDOXIN_1"/>
    <property type="match status" value="1"/>
</dbReference>